<dbReference type="SUPFAM" id="SSF54593">
    <property type="entry name" value="Glyoxalase/Bleomycin resistance protein/Dihydroxybiphenyl dioxygenase"/>
    <property type="match status" value="1"/>
</dbReference>
<dbReference type="Proteomes" id="UP000660729">
    <property type="component" value="Unassembled WGS sequence"/>
</dbReference>
<dbReference type="PROSITE" id="PS51819">
    <property type="entry name" value="VOC"/>
    <property type="match status" value="1"/>
</dbReference>
<evidence type="ECO:0000313" key="2">
    <source>
        <dbReference type="EMBL" id="KAF7198449.1"/>
    </source>
</evidence>
<proteinExistence type="predicted"/>
<organism evidence="2 3">
    <name type="scientific">Pseudocercospora fuligena</name>
    <dbReference type="NCBI Taxonomy" id="685502"/>
    <lineage>
        <taxon>Eukaryota</taxon>
        <taxon>Fungi</taxon>
        <taxon>Dikarya</taxon>
        <taxon>Ascomycota</taxon>
        <taxon>Pezizomycotina</taxon>
        <taxon>Dothideomycetes</taxon>
        <taxon>Dothideomycetidae</taxon>
        <taxon>Mycosphaerellales</taxon>
        <taxon>Mycosphaerellaceae</taxon>
        <taxon>Pseudocercospora</taxon>
    </lineage>
</organism>
<reference evidence="2" key="1">
    <citation type="submission" date="2020-04" db="EMBL/GenBank/DDBJ databases">
        <title>Draft genome resource of the tomato pathogen Pseudocercospora fuligena.</title>
        <authorList>
            <person name="Zaccaron A."/>
        </authorList>
    </citation>
    <scope>NUCLEOTIDE SEQUENCE</scope>
    <source>
        <strain evidence="2">PF001</strain>
    </source>
</reference>
<dbReference type="InterPro" id="IPR029068">
    <property type="entry name" value="Glyas_Bleomycin-R_OHBP_Dase"/>
</dbReference>
<comment type="caution">
    <text evidence="2">The sequence shown here is derived from an EMBL/GenBank/DDBJ whole genome shotgun (WGS) entry which is preliminary data.</text>
</comment>
<dbReference type="Gene3D" id="3.10.180.10">
    <property type="entry name" value="2,3-Dihydroxybiphenyl 1,2-Dioxygenase, domain 1"/>
    <property type="match status" value="1"/>
</dbReference>
<keyword evidence="3" id="KW-1185">Reference proteome</keyword>
<sequence length="130" mass="14901">MSPTFKKIQPSLPVTSIPESIDYYTNVLGFSVVGRDRDDHTWLRLPTDENEEKHKAAVNIYLRRRTFPSIPNDVQFGKVHISIAGDEDELEKLLKKFEDAGAKVLREVKYQPWGLKDFEVTDLDGVRLGL</sequence>
<evidence type="ECO:0000259" key="1">
    <source>
        <dbReference type="PROSITE" id="PS51819"/>
    </source>
</evidence>
<dbReference type="AlphaFoldDB" id="A0A8H6VS08"/>
<evidence type="ECO:0000313" key="3">
    <source>
        <dbReference type="Proteomes" id="UP000660729"/>
    </source>
</evidence>
<protein>
    <recommendedName>
        <fullName evidence="1">VOC domain-containing protein</fullName>
    </recommendedName>
</protein>
<accession>A0A8H6VS08</accession>
<name>A0A8H6VS08_9PEZI</name>
<dbReference type="OrthoDB" id="1077582at2759"/>
<feature type="domain" description="VOC" evidence="1">
    <location>
        <begin position="4"/>
        <end position="130"/>
    </location>
</feature>
<dbReference type="InterPro" id="IPR004360">
    <property type="entry name" value="Glyas_Fos-R_dOase_dom"/>
</dbReference>
<dbReference type="InterPro" id="IPR037523">
    <property type="entry name" value="VOC_core"/>
</dbReference>
<gene>
    <name evidence="2" type="ORF">HII31_00188</name>
</gene>
<dbReference type="Pfam" id="PF00903">
    <property type="entry name" value="Glyoxalase"/>
    <property type="match status" value="1"/>
</dbReference>
<dbReference type="EMBL" id="JABCIY010000001">
    <property type="protein sequence ID" value="KAF7198449.1"/>
    <property type="molecule type" value="Genomic_DNA"/>
</dbReference>